<dbReference type="PROSITE" id="PS00571">
    <property type="entry name" value="AMIDASES"/>
    <property type="match status" value="1"/>
</dbReference>
<dbReference type="EMBL" id="BOQT01000008">
    <property type="protein sequence ID" value="GIN21294.1"/>
    <property type="molecule type" value="Genomic_DNA"/>
</dbReference>
<evidence type="ECO:0000313" key="2">
    <source>
        <dbReference type="EMBL" id="GIN21294.1"/>
    </source>
</evidence>
<dbReference type="InterPro" id="IPR052739">
    <property type="entry name" value="FAAH2"/>
</dbReference>
<comment type="caution">
    <text evidence="2">The sequence shown here is derived from an EMBL/GenBank/DDBJ whole genome shotgun (WGS) entry which is preliminary data.</text>
</comment>
<evidence type="ECO:0000313" key="3">
    <source>
        <dbReference type="Proteomes" id="UP000680279"/>
    </source>
</evidence>
<protein>
    <submittedName>
        <fullName evidence="2">Amidase</fullName>
    </submittedName>
</protein>
<sequence length="487" mass="53988">MIQSESRQPREQLAILYMDITEMLKELSEGNLTSVELTKTYIEHLKYVNPTVNCLVEDRFHEALKEAEEADRLIQNGETRGKLTGIPISMKESFHVKGMKTTGGLGHRVNMKENQDAQVVERLRREGAVILGKTNTPTLCFCQETDNKLYGRTNNPWDLNRTAGGSSGGEGALIALGGAAAGIGSDIGGSIRFPSHFNGVIGFKSGNGRVSDVGSFPEVIHPLQKRMLGIGPIAKSVKDARLIYQVIANHKYDSKLKINDFVIQKLPKDSYLLSESMEQKLQEVIDHLNKRFQVGSEIPPLFDESALLWQEIMSIDGGKSTADAAGFSGPGAVVGSYLKEKLTGGSDYHSFLTWALIGALLFQPRSSRVKEIHRLIEEGDRKVTDYFEGRILILPVYHRTAPLHGELYSEIFSIKKTFIKYMPFVAYANVWGLPALTVPVGKDNEGLPMGLQLISNSGNEEALFQLGEIVEREFSGFERCTIHDKEL</sequence>
<organism evidence="2 3">
    <name type="scientific">Siminovitchia fordii</name>
    <dbReference type="NCBI Taxonomy" id="254759"/>
    <lineage>
        <taxon>Bacteria</taxon>
        <taxon>Bacillati</taxon>
        <taxon>Bacillota</taxon>
        <taxon>Bacilli</taxon>
        <taxon>Bacillales</taxon>
        <taxon>Bacillaceae</taxon>
        <taxon>Siminovitchia</taxon>
    </lineage>
</organism>
<dbReference type="Gene3D" id="3.90.1300.10">
    <property type="entry name" value="Amidase signature (AS) domain"/>
    <property type="match status" value="1"/>
</dbReference>
<name>A0ABQ4K6D2_9BACI</name>
<proteinExistence type="predicted"/>
<dbReference type="PANTHER" id="PTHR43372">
    <property type="entry name" value="FATTY-ACID AMIDE HYDROLASE"/>
    <property type="match status" value="1"/>
</dbReference>
<dbReference type="RefSeq" id="WP_212963141.1">
    <property type="nucleotide sequence ID" value="NZ_BOQT01000008.1"/>
</dbReference>
<feature type="domain" description="Amidase" evidence="1">
    <location>
        <begin position="36"/>
        <end position="463"/>
    </location>
</feature>
<dbReference type="InterPro" id="IPR036928">
    <property type="entry name" value="AS_sf"/>
</dbReference>
<evidence type="ECO:0000259" key="1">
    <source>
        <dbReference type="Pfam" id="PF01425"/>
    </source>
</evidence>
<keyword evidence="3" id="KW-1185">Reference proteome</keyword>
<dbReference type="InterPro" id="IPR023631">
    <property type="entry name" value="Amidase_dom"/>
</dbReference>
<gene>
    <name evidence="2" type="ORF">J1TS3_24280</name>
</gene>
<dbReference type="PANTHER" id="PTHR43372:SF4">
    <property type="entry name" value="FATTY-ACID AMIDE HYDROLASE 2"/>
    <property type="match status" value="1"/>
</dbReference>
<reference evidence="2 3" key="1">
    <citation type="submission" date="2021-03" db="EMBL/GenBank/DDBJ databases">
        <title>Antimicrobial resistance genes in bacteria isolated from Japanese honey, and their potential for conferring macrolide and lincosamide resistance in the American foulbrood pathogen Paenibacillus larvae.</title>
        <authorList>
            <person name="Okamoto M."/>
            <person name="Kumagai M."/>
            <person name="Kanamori H."/>
            <person name="Takamatsu D."/>
        </authorList>
    </citation>
    <scope>NUCLEOTIDE SEQUENCE [LARGE SCALE GENOMIC DNA]</scope>
    <source>
        <strain evidence="2 3">J1TS3</strain>
    </source>
</reference>
<accession>A0ABQ4K6D2</accession>
<dbReference type="InterPro" id="IPR020556">
    <property type="entry name" value="Amidase_CS"/>
</dbReference>
<dbReference type="Pfam" id="PF01425">
    <property type="entry name" value="Amidase"/>
    <property type="match status" value="1"/>
</dbReference>
<dbReference type="SUPFAM" id="SSF75304">
    <property type="entry name" value="Amidase signature (AS) enzymes"/>
    <property type="match status" value="1"/>
</dbReference>
<dbReference type="Proteomes" id="UP000680279">
    <property type="component" value="Unassembled WGS sequence"/>
</dbReference>